<organism evidence="1 2">
    <name type="scientific">Emericellopsis atlantica</name>
    <dbReference type="NCBI Taxonomy" id="2614577"/>
    <lineage>
        <taxon>Eukaryota</taxon>
        <taxon>Fungi</taxon>
        <taxon>Dikarya</taxon>
        <taxon>Ascomycota</taxon>
        <taxon>Pezizomycotina</taxon>
        <taxon>Sordariomycetes</taxon>
        <taxon>Hypocreomycetidae</taxon>
        <taxon>Hypocreales</taxon>
        <taxon>Bionectriaceae</taxon>
        <taxon>Emericellopsis</taxon>
    </lineage>
</organism>
<dbReference type="InterPro" id="IPR011333">
    <property type="entry name" value="SKP1/BTB/POZ_sf"/>
</dbReference>
<protein>
    <recommendedName>
        <fullName evidence="3">BTB domain-containing protein</fullName>
    </recommendedName>
</protein>
<dbReference type="GeneID" id="70290173"/>
<dbReference type="Proteomes" id="UP000887229">
    <property type="component" value="Unassembled WGS sequence"/>
</dbReference>
<dbReference type="Gene3D" id="3.30.710.10">
    <property type="entry name" value="Potassium Channel Kv1.1, Chain A"/>
    <property type="match status" value="1"/>
</dbReference>
<sequence length="279" mass="31772">MAQAIEELHSELEHAFRIFGPGSRVAFLEDRGAQFDPARMSSLLEDMFRIFGPSPRVAFLEDRGAQLDPAQISSLLEDMLCIFGPASSRVRLLVERKLMNLEQKNDYKEAWKLAHEMYAHFKSTSGLTGAYHHCIAQNEAKRNTSALDSITKKLNLLSLAETPRFFRVWLASTLDEDSNPDTTWVVIRKADYSIRVQRTVLTYWSGYFQDAFSGRWPISGSFGFDKDDRITVGSCLKIFGGFVTTGIYEWTSSEDLEHDYHAAQYFGIQKLKDLLFGIL</sequence>
<dbReference type="AlphaFoldDB" id="A0A9P7ZEL1"/>
<evidence type="ECO:0008006" key="3">
    <source>
        <dbReference type="Google" id="ProtNLM"/>
    </source>
</evidence>
<evidence type="ECO:0000313" key="2">
    <source>
        <dbReference type="Proteomes" id="UP000887229"/>
    </source>
</evidence>
<gene>
    <name evidence="1" type="ORF">F5Z01DRAFT_356673</name>
</gene>
<dbReference type="SUPFAM" id="SSF54695">
    <property type="entry name" value="POZ domain"/>
    <property type="match status" value="1"/>
</dbReference>
<reference evidence="1" key="1">
    <citation type="journal article" date="2021" name="IMA Fungus">
        <title>Genomic characterization of three marine fungi, including Emericellopsis atlantica sp. nov. with signatures of a generalist lifestyle and marine biomass degradation.</title>
        <authorList>
            <person name="Hagestad O.C."/>
            <person name="Hou L."/>
            <person name="Andersen J.H."/>
            <person name="Hansen E.H."/>
            <person name="Altermark B."/>
            <person name="Li C."/>
            <person name="Kuhnert E."/>
            <person name="Cox R.J."/>
            <person name="Crous P.W."/>
            <person name="Spatafora J.W."/>
            <person name="Lail K."/>
            <person name="Amirebrahimi M."/>
            <person name="Lipzen A."/>
            <person name="Pangilinan J."/>
            <person name="Andreopoulos W."/>
            <person name="Hayes R.D."/>
            <person name="Ng V."/>
            <person name="Grigoriev I.V."/>
            <person name="Jackson S.A."/>
            <person name="Sutton T.D.S."/>
            <person name="Dobson A.D.W."/>
            <person name="Rama T."/>
        </authorList>
    </citation>
    <scope>NUCLEOTIDE SEQUENCE</scope>
    <source>
        <strain evidence="1">TS7</strain>
    </source>
</reference>
<dbReference type="RefSeq" id="XP_046114612.1">
    <property type="nucleotide sequence ID" value="XM_046259270.1"/>
</dbReference>
<accession>A0A9P7ZEL1</accession>
<keyword evidence="2" id="KW-1185">Reference proteome</keyword>
<proteinExistence type="predicted"/>
<evidence type="ECO:0000313" key="1">
    <source>
        <dbReference type="EMBL" id="KAG9250688.1"/>
    </source>
</evidence>
<name>A0A9P7ZEL1_9HYPO</name>
<comment type="caution">
    <text evidence="1">The sequence shown here is derived from an EMBL/GenBank/DDBJ whole genome shotgun (WGS) entry which is preliminary data.</text>
</comment>
<dbReference type="EMBL" id="MU251275">
    <property type="protein sequence ID" value="KAG9250688.1"/>
    <property type="molecule type" value="Genomic_DNA"/>
</dbReference>